<protein>
    <submittedName>
        <fullName evidence="6">Peptidase C14</fullName>
    </submittedName>
</protein>
<dbReference type="InParanoid" id="A0A286U791"/>
<dbReference type="AlphaFoldDB" id="A0A286U791"/>
<dbReference type="InterPro" id="IPR029030">
    <property type="entry name" value="Caspase-like_dom_sf"/>
</dbReference>
<feature type="domain" description="Peptidase C14 caspase" evidence="5">
    <location>
        <begin position="22"/>
        <end position="306"/>
    </location>
</feature>
<reference evidence="6 7" key="1">
    <citation type="journal article" date="2017" name="Mol. Ecol.">
        <title>Comparative and population genomic landscape of Phellinus noxius: A hypervariable fungus causing root rot in trees.</title>
        <authorList>
            <person name="Chung C.L."/>
            <person name="Lee T.J."/>
            <person name="Akiba M."/>
            <person name="Lee H.H."/>
            <person name="Kuo T.H."/>
            <person name="Liu D."/>
            <person name="Ke H.M."/>
            <person name="Yokoi T."/>
            <person name="Roa M.B."/>
            <person name="Lu M.J."/>
            <person name="Chang Y.Y."/>
            <person name="Ann P.J."/>
            <person name="Tsai J.N."/>
            <person name="Chen C.Y."/>
            <person name="Tzean S.S."/>
            <person name="Ota Y."/>
            <person name="Hattori T."/>
            <person name="Sahashi N."/>
            <person name="Liou R.F."/>
            <person name="Kikuchi T."/>
            <person name="Tsai I.J."/>
        </authorList>
    </citation>
    <scope>NUCLEOTIDE SEQUENCE [LARGE SCALE GENOMIC DNA]</scope>
    <source>
        <strain evidence="6 7">FFPRI411160</strain>
    </source>
</reference>
<dbReference type="EMBL" id="NBII01000010">
    <property type="protein sequence ID" value="PAV15399.1"/>
    <property type="molecule type" value="Genomic_DNA"/>
</dbReference>
<dbReference type="GO" id="GO:0006508">
    <property type="term" value="P:proteolysis"/>
    <property type="evidence" value="ECO:0007669"/>
    <property type="project" value="InterPro"/>
</dbReference>
<gene>
    <name evidence="6" type="ORF">PNOK_0916200</name>
</gene>
<dbReference type="GO" id="GO:0005737">
    <property type="term" value="C:cytoplasm"/>
    <property type="evidence" value="ECO:0007669"/>
    <property type="project" value="TreeGrafter"/>
</dbReference>
<accession>A0A286U791</accession>
<evidence type="ECO:0000256" key="2">
    <source>
        <dbReference type="ARBA" id="ARBA00022703"/>
    </source>
</evidence>
<dbReference type="Proteomes" id="UP000217199">
    <property type="component" value="Unassembled WGS sequence"/>
</dbReference>
<sequence>MPGLDKPEAATCAAPSMSGSKKALCIAVSYKDAIQRTQRGDPPPVLSGTHRDPETIKRLLTRFFGYQESDITILKDDGKHILPTRENIFKAIDDLIVDAKEGDRFVFHFSGHGGQVPDTNGDEDDGLDETIYPVDVVYDAGKEDAIDNYIVDDEIKERLIDKLPAGTVLTIILDACHSGTGADLEYVHDSDEEEQELKEMWSPASPSKPRVWESLTIEQTSKRPNSRSNPILGSKIKRVGEGDKSDATPPTRLEYIRADKLVTSWAACIDSEIEVECSAGGMLTQAFKKVLENGQTYTHAELKEVLGKQIVKSTLPAKKHFQERGWGKLNCPRPVLSSSRSIDEILHLPFSF</sequence>
<feature type="region of interest" description="Disordered" evidence="4">
    <location>
        <begin position="218"/>
        <end position="250"/>
    </location>
</feature>
<organism evidence="6 7">
    <name type="scientific">Pyrrhoderma noxium</name>
    <dbReference type="NCBI Taxonomy" id="2282107"/>
    <lineage>
        <taxon>Eukaryota</taxon>
        <taxon>Fungi</taxon>
        <taxon>Dikarya</taxon>
        <taxon>Basidiomycota</taxon>
        <taxon>Agaricomycotina</taxon>
        <taxon>Agaricomycetes</taxon>
        <taxon>Hymenochaetales</taxon>
        <taxon>Hymenochaetaceae</taxon>
        <taxon>Pyrrhoderma</taxon>
    </lineage>
</organism>
<evidence type="ECO:0000259" key="5">
    <source>
        <dbReference type="Pfam" id="PF00656"/>
    </source>
</evidence>
<dbReference type="Pfam" id="PF00656">
    <property type="entry name" value="Peptidase_C14"/>
    <property type="match status" value="1"/>
</dbReference>
<dbReference type="SUPFAM" id="SSF52129">
    <property type="entry name" value="Caspase-like"/>
    <property type="match status" value="1"/>
</dbReference>
<dbReference type="PANTHER" id="PTHR48104:SF30">
    <property type="entry name" value="METACASPASE-1"/>
    <property type="match status" value="1"/>
</dbReference>
<name>A0A286U791_9AGAM</name>
<dbReference type="InterPro" id="IPR050452">
    <property type="entry name" value="Metacaspase"/>
</dbReference>
<keyword evidence="7" id="KW-1185">Reference proteome</keyword>
<evidence type="ECO:0000256" key="4">
    <source>
        <dbReference type="SAM" id="MobiDB-lite"/>
    </source>
</evidence>
<comment type="caution">
    <text evidence="6">The sequence shown here is derived from an EMBL/GenBank/DDBJ whole genome shotgun (WGS) entry which is preliminary data.</text>
</comment>
<dbReference type="PANTHER" id="PTHR48104">
    <property type="entry name" value="METACASPASE-4"/>
    <property type="match status" value="1"/>
</dbReference>
<keyword evidence="3" id="KW-0788">Thiol protease</keyword>
<dbReference type="GO" id="GO:0006915">
    <property type="term" value="P:apoptotic process"/>
    <property type="evidence" value="ECO:0007669"/>
    <property type="project" value="UniProtKB-KW"/>
</dbReference>
<keyword evidence="3" id="KW-0378">Hydrolase</keyword>
<dbReference type="OrthoDB" id="3223806at2759"/>
<keyword evidence="2" id="KW-0053">Apoptosis</keyword>
<keyword evidence="3" id="KW-0645">Protease</keyword>
<evidence type="ECO:0000256" key="1">
    <source>
        <dbReference type="ARBA" id="ARBA00009005"/>
    </source>
</evidence>
<evidence type="ECO:0000313" key="7">
    <source>
        <dbReference type="Proteomes" id="UP000217199"/>
    </source>
</evidence>
<dbReference type="Gene3D" id="3.40.50.12660">
    <property type="match status" value="1"/>
</dbReference>
<evidence type="ECO:0000256" key="3">
    <source>
        <dbReference type="ARBA" id="ARBA00022807"/>
    </source>
</evidence>
<evidence type="ECO:0000313" key="6">
    <source>
        <dbReference type="EMBL" id="PAV15399.1"/>
    </source>
</evidence>
<dbReference type="GO" id="GO:0004197">
    <property type="term" value="F:cysteine-type endopeptidase activity"/>
    <property type="evidence" value="ECO:0007669"/>
    <property type="project" value="InterPro"/>
</dbReference>
<proteinExistence type="inferred from homology"/>
<feature type="compositionally biased region" description="Polar residues" evidence="4">
    <location>
        <begin position="218"/>
        <end position="231"/>
    </location>
</feature>
<dbReference type="InterPro" id="IPR011600">
    <property type="entry name" value="Pept_C14_caspase"/>
</dbReference>
<comment type="similarity">
    <text evidence="1">Belongs to the peptidase C14B family.</text>
</comment>